<dbReference type="GO" id="GO:0080120">
    <property type="term" value="P:CAAX-box protein maturation"/>
    <property type="evidence" value="ECO:0007669"/>
    <property type="project" value="UniProtKB-ARBA"/>
</dbReference>
<feature type="transmembrane region" description="Helical" evidence="1">
    <location>
        <begin position="140"/>
        <end position="157"/>
    </location>
</feature>
<protein>
    <recommendedName>
        <fullName evidence="2">CAAX prenyl protease 2/Lysostaphin resistance protein A-like domain-containing protein</fullName>
    </recommendedName>
</protein>
<organism evidence="3 4">
    <name type="scientific">Pullulanibacillus pueri</name>
    <dbReference type="NCBI Taxonomy" id="1437324"/>
    <lineage>
        <taxon>Bacteria</taxon>
        <taxon>Bacillati</taxon>
        <taxon>Bacillota</taxon>
        <taxon>Bacilli</taxon>
        <taxon>Bacillales</taxon>
        <taxon>Sporolactobacillaceae</taxon>
        <taxon>Pullulanibacillus</taxon>
    </lineage>
</organism>
<keyword evidence="1" id="KW-0812">Transmembrane</keyword>
<sequence length="245" mass="27958">MQKKLRSIFYIRVSPSIDLLLAFLSELLVMGTYYFTTHTQNPFLQLIMSKIVLSVLFTILLPVLYMVGYKKQPLASLGIKKHLWLIALIISVIFSFIVIQLFGHGIKFTLSIFPMVIINGLNLWEPLFVYGWLQLRFENAFGAIPSIILSGLCYGFYHIGSVPIDTLFPLIGMGIIYGFLFKLSGNNLFVLFPIMWSFAEWTGITAHPSSLTSYGDIEGVIVICILLLWMAIIDRLRHRQFVTHK</sequence>
<keyword evidence="1" id="KW-1133">Transmembrane helix</keyword>
<gene>
    <name evidence="3" type="ORF">GCM10007096_08070</name>
</gene>
<feature type="transmembrane region" description="Helical" evidence="1">
    <location>
        <begin position="9"/>
        <end position="35"/>
    </location>
</feature>
<evidence type="ECO:0000256" key="1">
    <source>
        <dbReference type="SAM" id="Phobius"/>
    </source>
</evidence>
<dbReference type="AlphaFoldDB" id="A0A8J2ZT34"/>
<comment type="caution">
    <text evidence="3">The sequence shown here is derived from an EMBL/GenBank/DDBJ whole genome shotgun (WGS) entry which is preliminary data.</text>
</comment>
<dbReference type="EMBL" id="BMFV01000004">
    <property type="protein sequence ID" value="GGH76929.1"/>
    <property type="molecule type" value="Genomic_DNA"/>
</dbReference>
<keyword evidence="1" id="KW-0472">Membrane</keyword>
<dbReference type="InterPro" id="IPR003675">
    <property type="entry name" value="Rce1/LyrA-like_dom"/>
</dbReference>
<dbReference type="Pfam" id="PF02517">
    <property type="entry name" value="Rce1-like"/>
    <property type="match status" value="1"/>
</dbReference>
<feature type="transmembrane region" description="Helical" evidence="1">
    <location>
        <begin position="83"/>
        <end position="102"/>
    </location>
</feature>
<feature type="transmembrane region" description="Helical" evidence="1">
    <location>
        <begin position="47"/>
        <end position="67"/>
    </location>
</feature>
<dbReference type="GO" id="GO:0004175">
    <property type="term" value="F:endopeptidase activity"/>
    <property type="evidence" value="ECO:0007669"/>
    <property type="project" value="UniProtKB-ARBA"/>
</dbReference>
<accession>A0A8J2ZT34</accession>
<evidence type="ECO:0000259" key="2">
    <source>
        <dbReference type="Pfam" id="PF02517"/>
    </source>
</evidence>
<dbReference type="RefSeq" id="WP_188496116.1">
    <property type="nucleotide sequence ID" value="NZ_BMFV01000004.1"/>
</dbReference>
<evidence type="ECO:0000313" key="4">
    <source>
        <dbReference type="Proteomes" id="UP000656813"/>
    </source>
</evidence>
<keyword evidence="4" id="KW-1185">Reference proteome</keyword>
<feature type="domain" description="CAAX prenyl protease 2/Lysostaphin resistance protein A-like" evidence="2">
    <location>
        <begin position="109"/>
        <end position="188"/>
    </location>
</feature>
<dbReference type="Proteomes" id="UP000656813">
    <property type="component" value="Unassembled WGS sequence"/>
</dbReference>
<name>A0A8J2ZT34_9BACL</name>
<reference evidence="3" key="1">
    <citation type="journal article" date="2014" name="Int. J. Syst. Evol. Microbiol.">
        <title>Complete genome sequence of Corynebacterium casei LMG S-19264T (=DSM 44701T), isolated from a smear-ripened cheese.</title>
        <authorList>
            <consortium name="US DOE Joint Genome Institute (JGI-PGF)"/>
            <person name="Walter F."/>
            <person name="Albersmeier A."/>
            <person name="Kalinowski J."/>
            <person name="Ruckert C."/>
        </authorList>
    </citation>
    <scope>NUCLEOTIDE SEQUENCE</scope>
    <source>
        <strain evidence="3">CGMCC 1.12777</strain>
    </source>
</reference>
<reference evidence="3" key="2">
    <citation type="submission" date="2020-09" db="EMBL/GenBank/DDBJ databases">
        <authorList>
            <person name="Sun Q."/>
            <person name="Zhou Y."/>
        </authorList>
    </citation>
    <scope>NUCLEOTIDE SEQUENCE</scope>
    <source>
        <strain evidence="3">CGMCC 1.12777</strain>
    </source>
</reference>
<evidence type="ECO:0000313" key="3">
    <source>
        <dbReference type="EMBL" id="GGH76929.1"/>
    </source>
</evidence>
<feature type="transmembrane region" description="Helical" evidence="1">
    <location>
        <begin position="219"/>
        <end position="236"/>
    </location>
</feature>
<proteinExistence type="predicted"/>